<evidence type="ECO:0000313" key="9">
    <source>
        <dbReference type="EMBL" id="ERE91207.1"/>
    </source>
</evidence>
<comment type="pathway">
    <text evidence="1">Purine metabolism; IMP biosynthesis via de novo pathway; 5-amino-1-(5-phospho-D-ribosyl)imidazole-4-carboxamide from 5-amino-1-(5-phospho-D-ribosyl)imidazole-4-carboxylate: step 1/2.</text>
</comment>
<evidence type="ECO:0000256" key="6">
    <source>
        <dbReference type="ARBA" id="ARBA00022755"/>
    </source>
</evidence>
<proteinExistence type="inferred from homology"/>
<dbReference type="GO" id="GO:0005524">
    <property type="term" value="F:ATP binding"/>
    <property type="evidence" value="ECO:0007669"/>
    <property type="project" value="UniProtKB-KW"/>
</dbReference>
<dbReference type="PANTHER" id="PTHR43599:SF11">
    <property type="entry name" value="BIFUNCTIONAL PHOSPHORIBOSYLAMINOIMIDAZOLE CARBOXYLASE_PHOSPHORIBOSYLAMINOIMIDAZOLE SUCCINOCARBOXAMIDE SYNTHETASE"/>
    <property type="match status" value="1"/>
</dbReference>
<dbReference type="EC" id="6.3.2.6" evidence="9"/>
<evidence type="ECO:0000313" key="10">
    <source>
        <dbReference type="Proteomes" id="UP000030759"/>
    </source>
</evidence>
<keyword evidence="5" id="KW-0547">Nucleotide-binding</keyword>
<feature type="domain" description="SAICAR synthetase/ADE2 N-terminal" evidence="8">
    <location>
        <begin position="76"/>
        <end position="189"/>
    </location>
</feature>
<reference evidence="10" key="1">
    <citation type="journal article" date="2013" name="Nat. Biotechnol.">
        <title>Chinese hamster genome sequenced from sorted chromosomes.</title>
        <authorList>
            <person name="Brinkrolf K."/>
            <person name="Rupp O."/>
            <person name="Laux H."/>
            <person name="Kollin F."/>
            <person name="Ernst W."/>
            <person name="Linke B."/>
            <person name="Kofler R."/>
            <person name="Romand S."/>
            <person name="Hesse F."/>
            <person name="Budach W.E."/>
            <person name="Galosy S."/>
            <person name="Muller D."/>
            <person name="Noll T."/>
            <person name="Wienberg J."/>
            <person name="Jostock T."/>
            <person name="Leonard M."/>
            <person name="Grillari J."/>
            <person name="Tauch A."/>
            <person name="Goesmann A."/>
            <person name="Helk B."/>
            <person name="Mott J.E."/>
            <person name="Puhler A."/>
            <person name="Borth N."/>
        </authorList>
    </citation>
    <scope>NUCLEOTIDE SEQUENCE [LARGE SCALE GENOMIC DNA]</scope>
    <source>
        <strain evidence="10">17A/GY</strain>
    </source>
</reference>
<dbReference type="GO" id="GO:0006189">
    <property type="term" value="P:'de novo' IMP biosynthetic process"/>
    <property type="evidence" value="ECO:0007669"/>
    <property type="project" value="UniProtKB-UniPathway"/>
</dbReference>
<dbReference type="Proteomes" id="UP000030759">
    <property type="component" value="Unassembled WGS sequence"/>
</dbReference>
<comment type="pathway">
    <text evidence="2">Purine metabolism; IMP biosynthesis via de novo pathway; 5-amino-1-(5-phospho-D-ribosyl)imidazole-4-carboxylate from 5-amino-1-(5-phospho-D-ribosyl)imidazole (carboxylase route): step 1/1.</text>
</comment>
<comment type="similarity">
    <text evidence="3">In the N-terminal section; belongs to the SAICAR synthetase family.</text>
</comment>
<sequence length="263" mass="29861">MFRLLALAILNALERKTDLYLVSQSNSVLLDVASLASLFGLEIISGGLGELTPVMLEGQLTYAPVNRVSSAVLPRNPGVKEWYKFYPPKVEVFFKDNAKNDTQWSEEQLIAAKFCFAGLVIGQTEVDIMSHAIQPIFEILEKSWFPQNCMLIDAKIEFAGGVTTKEIVFTNVIDDDSWRLWPSGDRSQQKDSLTVTSRKLTLEGLQMWSWMFNYTFSRRISPVCCSDIWVKQPFRVDQTLSEHFEHVGIFKVATCLDFEDVKA</sequence>
<keyword evidence="6" id="KW-0658">Purine biosynthesis</keyword>
<dbReference type="Pfam" id="PF01259">
    <property type="entry name" value="SAICAR_synt"/>
    <property type="match status" value="1"/>
</dbReference>
<dbReference type="InterPro" id="IPR050089">
    <property type="entry name" value="SAICAR_synthetase"/>
</dbReference>
<organism evidence="9 10">
    <name type="scientific">Cricetulus griseus</name>
    <name type="common">Chinese hamster</name>
    <name type="synonym">Cricetulus barabensis griseus</name>
    <dbReference type="NCBI Taxonomy" id="10029"/>
    <lineage>
        <taxon>Eukaryota</taxon>
        <taxon>Metazoa</taxon>
        <taxon>Chordata</taxon>
        <taxon>Craniata</taxon>
        <taxon>Vertebrata</taxon>
        <taxon>Euteleostomi</taxon>
        <taxon>Mammalia</taxon>
        <taxon>Eutheria</taxon>
        <taxon>Euarchontoglires</taxon>
        <taxon>Glires</taxon>
        <taxon>Rodentia</taxon>
        <taxon>Myomorpha</taxon>
        <taxon>Muroidea</taxon>
        <taxon>Cricetidae</taxon>
        <taxon>Cricetinae</taxon>
        <taxon>Cricetulus</taxon>
    </lineage>
</organism>
<dbReference type="GO" id="GO:0005829">
    <property type="term" value="C:cytosol"/>
    <property type="evidence" value="ECO:0007669"/>
    <property type="project" value="TreeGrafter"/>
</dbReference>
<dbReference type="AlphaFoldDB" id="A0A061INY3"/>
<dbReference type="Gene3D" id="3.30.470.20">
    <property type="entry name" value="ATP-grasp fold, B domain"/>
    <property type="match status" value="1"/>
</dbReference>
<evidence type="ECO:0000256" key="7">
    <source>
        <dbReference type="ARBA" id="ARBA00022840"/>
    </source>
</evidence>
<evidence type="ECO:0000256" key="5">
    <source>
        <dbReference type="ARBA" id="ARBA00022741"/>
    </source>
</evidence>
<dbReference type="SUPFAM" id="SSF56104">
    <property type="entry name" value="SAICAR synthase-like"/>
    <property type="match status" value="1"/>
</dbReference>
<dbReference type="InterPro" id="IPR028923">
    <property type="entry name" value="SAICAR_synt/ADE2_N"/>
</dbReference>
<evidence type="ECO:0000256" key="1">
    <source>
        <dbReference type="ARBA" id="ARBA00004672"/>
    </source>
</evidence>
<evidence type="ECO:0000259" key="8">
    <source>
        <dbReference type="Pfam" id="PF01259"/>
    </source>
</evidence>
<dbReference type="UniPathway" id="UPA00074">
    <property type="reaction ID" value="UER00131"/>
</dbReference>
<gene>
    <name evidence="9" type="ORF">H671_1g1123</name>
</gene>
<dbReference type="PANTHER" id="PTHR43599">
    <property type="entry name" value="MULTIFUNCTIONAL PROTEIN ADE2"/>
    <property type="match status" value="1"/>
</dbReference>
<protein>
    <submittedName>
        <fullName evidence="9">Multifunctional protein ADE2-like protein</fullName>
        <ecNumber evidence="9">6.3.2.6</ecNumber>
    </submittedName>
</protein>
<evidence type="ECO:0000256" key="2">
    <source>
        <dbReference type="ARBA" id="ARBA00004747"/>
    </source>
</evidence>
<evidence type="ECO:0000256" key="4">
    <source>
        <dbReference type="ARBA" id="ARBA00022598"/>
    </source>
</evidence>
<accession>A0A061INY3</accession>
<dbReference type="FunFam" id="3.30.470.20:FF:000020">
    <property type="entry name" value="Probable multifunctional protein ADE2"/>
    <property type="match status" value="1"/>
</dbReference>
<keyword evidence="4 9" id="KW-0436">Ligase</keyword>
<evidence type="ECO:0000256" key="3">
    <source>
        <dbReference type="ARBA" id="ARBA00011020"/>
    </source>
</evidence>
<dbReference type="GO" id="GO:0004639">
    <property type="term" value="F:phosphoribosylaminoimidazolesuccinocarboxamide synthase activity"/>
    <property type="evidence" value="ECO:0007669"/>
    <property type="project" value="UniProtKB-EC"/>
</dbReference>
<keyword evidence="7" id="KW-0067">ATP-binding</keyword>
<dbReference type="EMBL" id="KE663604">
    <property type="protein sequence ID" value="ERE91207.1"/>
    <property type="molecule type" value="Genomic_DNA"/>
</dbReference>
<name>A0A061INY3_CRIGR</name>